<evidence type="ECO:0000313" key="3">
    <source>
        <dbReference type="Proteomes" id="UP001589709"/>
    </source>
</evidence>
<dbReference type="Proteomes" id="UP001589709">
    <property type="component" value="Unassembled WGS sequence"/>
</dbReference>
<dbReference type="EMBL" id="JBHMCY010000022">
    <property type="protein sequence ID" value="MFB9463764.1"/>
    <property type="molecule type" value="Genomic_DNA"/>
</dbReference>
<gene>
    <name evidence="2" type="ORF">ACFF45_13885</name>
</gene>
<comment type="caution">
    <text evidence="2">The sequence shown here is derived from an EMBL/GenBank/DDBJ whole genome shotgun (WGS) entry which is preliminary data.</text>
</comment>
<evidence type="ECO:0000256" key="1">
    <source>
        <dbReference type="SAM" id="MobiDB-lite"/>
    </source>
</evidence>
<reference evidence="2 3" key="1">
    <citation type="submission" date="2024-09" db="EMBL/GenBank/DDBJ databases">
        <authorList>
            <person name="Sun Q."/>
            <person name="Mori K."/>
        </authorList>
    </citation>
    <scope>NUCLEOTIDE SEQUENCE [LARGE SCALE GENOMIC DNA]</scope>
    <source>
        <strain evidence="2 3">JCM 6917</strain>
    </source>
</reference>
<organism evidence="2 3">
    <name type="scientific">Streptomyces cinereospinus</name>
    <dbReference type="NCBI Taxonomy" id="285561"/>
    <lineage>
        <taxon>Bacteria</taxon>
        <taxon>Bacillati</taxon>
        <taxon>Actinomycetota</taxon>
        <taxon>Actinomycetes</taxon>
        <taxon>Kitasatosporales</taxon>
        <taxon>Streptomycetaceae</taxon>
        <taxon>Streptomyces</taxon>
    </lineage>
</organism>
<feature type="region of interest" description="Disordered" evidence="1">
    <location>
        <begin position="14"/>
        <end position="33"/>
    </location>
</feature>
<proteinExistence type="predicted"/>
<name>A0ABV5N1Q3_9ACTN</name>
<evidence type="ECO:0000313" key="2">
    <source>
        <dbReference type="EMBL" id="MFB9463764.1"/>
    </source>
</evidence>
<feature type="region of interest" description="Disordered" evidence="1">
    <location>
        <begin position="63"/>
        <end position="86"/>
    </location>
</feature>
<protein>
    <submittedName>
        <fullName evidence="2">Uncharacterized protein</fullName>
    </submittedName>
</protein>
<sequence>MPALAFLTAVAVGAAPNPSAGPHHSASSREPIKPTVPEIRHLLAAVFNPPALSATRLLHWSDWRRRPQATARRSHYQRRSPDEPAG</sequence>
<keyword evidence="3" id="KW-1185">Reference proteome</keyword>
<accession>A0ABV5N1Q3</accession>
<dbReference type="RefSeq" id="WP_381346124.1">
    <property type="nucleotide sequence ID" value="NZ_JBHMCY010000022.1"/>
</dbReference>